<feature type="signal peptide" evidence="1">
    <location>
        <begin position="1"/>
        <end position="35"/>
    </location>
</feature>
<dbReference type="Proteomes" id="UP000250079">
    <property type="component" value="Chromosome"/>
</dbReference>
<dbReference type="AlphaFoldDB" id="A0A2Z2NSS0"/>
<evidence type="ECO:0000313" key="2">
    <source>
        <dbReference type="EMBL" id="ASJ74562.1"/>
    </source>
</evidence>
<reference evidence="2 3" key="1">
    <citation type="submission" date="2016-12" db="EMBL/GenBank/DDBJ databases">
        <authorList>
            <person name="Song W.-J."/>
            <person name="Kurnit D.M."/>
        </authorList>
    </citation>
    <scope>NUCLEOTIDE SEQUENCE [LARGE SCALE GENOMIC DNA]</scope>
    <source>
        <strain evidence="2 3">IMCC3135</strain>
    </source>
</reference>
<keyword evidence="1" id="KW-0732">Signal</keyword>
<organism evidence="2 3">
    <name type="scientific">Granulosicoccus antarcticus IMCC3135</name>
    <dbReference type="NCBI Taxonomy" id="1192854"/>
    <lineage>
        <taxon>Bacteria</taxon>
        <taxon>Pseudomonadati</taxon>
        <taxon>Pseudomonadota</taxon>
        <taxon>Gammaproteobacteria</taxon>
        <taxon>Chromatiales</taxon>
        <taxon>Granulosicoccaceae</taxon>
        <taxon>Granulosicoccus</taxon>
    </lineage>
</organism>
<gene>
    <name evidence="2" type="ORF">IMCC3135_22460</name>
</gene>
<feature type="chain" id="PRO_5016243400" evidence="1">
    <location>
        <begin position="36"/>
        <end position="899"/>
    </location>
</feature>
<dbReference type="EMBL" id="CP018632">
    <property type="protein sequence ID" value="ASJ74562.1"/>
    <property type="molecule type" value="Genomic_DNA"/>
</dbReference>
<evidence type="ECO:0000256" key="1">
    <source>
        <dbReference type="SAM" id="SignalP"/>
    </source>
</evidence>
<name>A0A2Z2NSS0_9GAMM</name>
<accession>A0A2Z2NSS0</accession>
<proteinExistence type="predicted"/>
<dbReference type="RefSeq" id="WP_169727508.1">
    <property type="nucleotide sequence ID" value="NZ_CP018632.1"/>
</dbReference>
<protein>
    <submittedName>
        <fullName evidence="2">Uncharacterized protein</fullName>
    </submittedName>
</protein>
<sequence length="899" mass="96469">MITIQTRFHSRPRWWAIFKVLIASAFFITADNTLAQDQASTVVPHDSWMQLVIPADTAGQTVEQLFADDLDADSYNQDGGWVVFTYDPTENVYDNPGLSGTIPPGTGFWMLQVTGVEVSIDVPLSLPTPTITTSLPCIAAGGCFAKTLLSGPSVTSWNLLGSPFKRFQPLAGLLVGNETAGGPCFEGCSLQEAETENLSSAALWHYDSEKESYVEYDQSSGLVPWRGFWMAALEGSSTGTTRLYFQNVIDLYQLVASPTDFLTNTQTEVRFQMRLLPGAELPGNVAQLFRTTDGVPFGQALCTLKDDGALDNGDDLAGDKVYSCLSPFIESSESTVNLVVSAEIDGNFSPVASIDLNAIDPITDEEASIVISAQSSAQQIWKTELAQVGDTVAARETASEIIANLPGVLDSGVAEDDTTIWITYESGLTTGLMLNPEGTRGSQEDRDFYSTTVNVETISPAVFDRLDPHGELTQGPLDVYAEETGEKVVGSSRVLIWDAYNSQFAPFDEGPDLRTLFEGTQCPLFDVNYLIDSQATVDSVRQFNKYGTIILITHGAVDKDGQVVFLTRENTGVFSIIGHSIDLLLGRISIMGDVYAIRPSFITSLPGNSPGAIIYNGSCSSSANSSMADAFVSEGASSYYGYTRTVNSPYAQNAANQLFDNLVKSLDTTGDAFAPVTPKIDPVTPFATFTLTSDPTTSYTGELTNGEFETGDLTGWTTEGDGRSIVNLGEFSPPGGNFMGIISTGLGFTTSSGSLAQNFCLAADATELTFDWNFNSEEFVEWCGPEHPFDDPFTVEMLTDSGTELLLSETIDTLCSTVTANSLAFDVSGPACEVSEGVGFGTGGNDCTVYGTGNLIQTIDITAIAANNVGKGVTLRFRNFDEGDSQYDSAVLIDNVKIR</sequence>
<keyword evidence="3" id="KW-1185">Reference proteome</keyword>
<evidence type="ECO:0000313" key="3">
    <source>
        <dbReference type="Proteomes" id="UP000250079"/>
    </source>
</evidence>
<dbReference type="KEGG" id="gai:IMCC3135_22460"/>